<dbReference type="GO" id="GO:0005524">
    <property type="term" value="F:ATP binding"/>
    <property type="evidence" value="ECO:0007669"/>
    <property type="project" value="UniProtKB-KW"/>
</dbReference>
<dbReference type="SUPFAM" id="SSF52540">
    <property type="entry name" value="P-loop containing nucleoside triphosphate hydrolases"/>
    <property type="match status" value="1"/>
</dbReference>
<gene>
    <name evidence="10" type="ORF">MNBD_GAMMA17-2122</name>
</gene>
<evidence type="ECO:0000259" key="9">
    <source>
        <dbReference type="PROSITE" id="PS50052"/>
    </source>
</evidence>
<dbReference type="FunFam" id="3.30.63.10:FF:000002">
    <property type="entry name" value="Guanylate kinase 1"/>
    <property type="match status" value="1"/>
</dbReference>
<evidence type="ECO:0000256" key="5">
    <source>
        <dbReference type="ARBA" id="ARBA00022679"/>
    </source>
</evidence>
<dbReference type="InterPro" id="IPR020590">
    <property type="entry name" value="Guanylate_kinase_CS"/>
</dbReference>
<proteinExistence type="inferred from homology"/>
<dbReference type="HAMAP" id="MF_00328">
    <property type="entry name" value="Guanylate_kinase"/>
    <property type="match status" value="1"/>
</dbReference>
<dbReference type="CDD" id="cd00071">
    <property type="entry name" value="GMPK"/>
    <property type="match status" value="1"/>
</dbReference>
<dbReference type="NCBIfam" id="TIGR03263">
    <property type="entry name" value="guanyl_kin"/>
    <property type="match status" value="1"/>
</dbReference>
<dbReference type="PANTHER" id="PTHR23117">
    <property type="entry name" value="GUANYLATE KINASE-RELATED"/>
    <property type="match status" value="1"/>
</dbReference>
<dbReference type="SMART" id="SM00072">
    <property type="entry name" value="GuKc"/>
    <property type="match status" value="1"/>
</dbReference>
<dbReference type="AlphaFoldDB" id="A0A3B0ZEH9"/>
<dbReference type="Gene3D" id="3.30.63.10">
    <property type="entry name" value="Guanylate Kinase phosphate binding domain"/>
    <property type="match status" value="1"/>
</dbReference>
<evidence type="ECO:0000256" key="1">
    <source>
        <dbReference type="ARBA" id="ARBA00004496"/>
    </source>
</evidence>
<keyword evidence="8" id="KW-0067">ATP-binding</keyword>
<dbReference type="Gene3D" id="3.40.50.300">
    <property type="entry name" value="P-loop containing nucleotide triphosphate hydrolases"/>
    <property type="match status" value="1"/>
</dbReference>
<evidence type="ECO:0000256" key="8">
    <source>
        <dbReference type="ARBA" id="ARBA00022840"/>
    </source>
</evidence>
<keyword evidence="4" id="KW-0963">Cytoplasm</keyword>
<evidence type="ECO:0000256" key="3">
    <source>
        <dbReference type="ARBA" id="ARBA00012961"/>
    </source>
</evidence>
<keyword evidence="7 10" id="KW-0418">Kinase</keyword>
<organism evidence="10">
    <name type="scientific">hydrothermal vent metagenome</name>
    <dbReference type="NCBI Taxonomy" id="652676"/>
    <lineage>
        <taxon>unclassified sequences</taxon>
        <taxon>metagenomes</taxon>
        <taxon>ecological metagenomes</taxon>
    </lineage>
</organism>
<evidence type="ECO:0000256" key="4">
    <source>
        <dbReference type="ARBA" id="ARBA00022490"/>
    </source>
</evidence>
<sequence length="202" mass="22537">MSGMLYIVAAPSGGGKTSLVSALLEADSGIKLSISYTTRPPRPGEVDGVNYHFVDEVRFHQMVAEGAFLEHAEVFDCYYGTAQASVESQLSDEVDVILEIDWQGAQQVRKLMECRSIFIVPPSREELARRLRGRGQDSDEVIARRTSEAVEEMSHYGEFDYLVVNDDFEMALSDLKAIFRTQRLETAVQSQVLVGQLAQLLK</sequence>
<dbReference type="EMBL" id="UOFQ01000005">
    <property type="protein sequence ID" value="VAW84659.1"/>
    <property type="molecule type" value="Genomic_DNA"/>
</dbReference>
<evidence type="ECO:0000256" key="2">
    <source>
        <dbReference type="ARBA" id="ARBA00005790"/>
    </source>
</evidence>
<comment type="subcellular location">
    <subcellularLocation>
        <location evidence="1">Cytoplasm</location>
    </subcellularLocation>
</comment>
<dbReference type="PROSITE" id="PS50052">
    <property type="entry name" value="GUANYLATE_KINASE_2"/>
    <property type="match status" value="1"/>
</dbReference>
<dbReference type="EC" id="2.7.4.8" evidence="3"/>
<dbReference type="InterPro" id="IPR027417">
    <property type="entry name" value="P-loop_NTPase"/>
</dbReference>
<dbReference type="InterPro" id="IPR008144">
    <property type="entry name" value="Guanylate_kin-like_dom"/>
</dbReference>
<keyword evidence="6" id="KW-0547">Nucleotide-binding</keyword>
<dbReference type="GO" id="GO:0005829">
    <property type="term" value="C:cytosol"/>
    <property type="evidence" value="ECO:0007669"/>
    <property type="project" value="TreeGrafter"/>
</dbReference>
<reference evidence="10" key="1">
    <citation type="submission" date="2018-06" db="EMBL/GenBank/DDBJ databases">
        <authorList>
            <person name="Zhirakovskaya E."/>
        </authorList>
    </citation>
    <scope>NUCLEOTIDE SEQUENCE</scope>
</reference>
<name>A0A3B0ZEH9_9ZZZZ</name>
<keyword evidence="5 10" id="KW-0808">Transferase</keyword>
<dbReference type="PROSITE" id="PS00856">
    <property type="entry name" value="GUANYLATE_KINASE_1"/>
    <property type="match status" value="1"/>
</dbReference>
<feature type="domain" description="Guanylate kinase-like" evidence="9">
    <location>
        <begin position="3"/>
        <end position="180"/>
    </location>
</feature>
<evidence type="ECO:0000256" key="6">
    <source>
        <dbReference type="ARBA" id="ARBA00022741"/>
    </source>
</evidence>
<dbReference type="FunFam" id="3.40.50.300:FF:000084">
    <property type="entry name" value="Guanylate kinase"/>
    <property type="match status" value="1"/>
</dbReference>
<evidence type="ECO:0000313" key="10">
    <source>
        <dbReference type="EMBL" id="VAW84659.1"/>
    </source>
</evidence>
<dbReference type="InterPro" id="IPR017665">
    <property type="entry name" value="Guanylate_kinase"/>
</dbReference>
<dbReference type="GO" id="GO:0004385">
    <property type="term" value="F:GMP kinase activity"/>
    <property type="evidence" value="ECO:0007669"/>
    <property type="project" value="UniProtKB-EC"/>
</dbReference>
<protein>
    <recommendedName>
        <fullName evidence="3">guanylate kinase</fullName>
        <ecNumber evidence="3">2.7.4.8</ecNumber>
    </recommendedName>
</protein>
<dbReference type="Pfam" id="PF00625">
    <property type="entry name" value="Guanylate_kin"/>
    <property type="match status" value="1"/>
</dbReference>
<dbReference type="InterPro" id="IPR008145">
    <property type="entry name" value="GK/Ca_channel_bsu"/>
</dbReference>
<evidence type="ECO:0000256" key="7">
    <source>
        <dbReference type="ARBA" id="ARBA00022777"/>
    </source>
</evidence>
<accession>A0A3B0ZEH9</accession>
<comment type="similarity">
    <text evidence="2">Belongs to the guanylate kinase family.</text>
</comment>
<dbReference type="PANTHER" id="PTHR23117:SF13">
    <property type="entry name" value="GUANYLATE KINASE"/>
    <property type="match status" value="1"/>
</dbReference>